<comment type="caution">
    <text evidence="1">The sequence shown here is derived from an EMBL/GenBank/DDBJ whole genome shotgun (WGS) entry which is preliminary data.</text>
</comment>
<sequence>DWFVVSVDPDFHGYYQDQWQNTYTVLYMPYQTHPELGPPAIFSDFNADDRVDFYDFALFADHWQDSVHDP</sequence>
<feature type="non-terminal residue" evidence="1">
    <location>
        <position position="1"/>
    </location>
</feature>
<dbReference type="AlphaFoldDB" id="X1S3Z4"/>
<name>X1S3Z4_9ZZZZ</name>
<proteinExistence type="predicted"/>
<feature type="non-terminal residue" evidence="1">
    <location>
        <position position="70"/>
    </location>
</feature>
<reference evidence="1" key="1">
    <citation type="journal article" date="2014" name="Front. Microbiol.">
        <title>High frequency of phylogenetically diverse reductive dehalogenase-homologous genes in deep subseafloor sedimentary metagenomes.</title>
        <authorList>
            <person name="Kawai M."/>
            <person name="Futagami T."/>
            <person name="Toyoda A."/>
            <person name="Takaki Y."/>
            <person name="Nishi S."/>
            <person name="Hori S."/>
            <person name="Arai W."/>
            <person name="Tsubouchi T."/>
            <person name="Morono Y."/>
            <person name="Uchiyama I."/>
            <person name="Ito T."/>
            <person name="Fujiyama A."/>
            <person name="Inagaki F."/>
            <person name="Takami H."/>
        </authorList>
    </citation>
    <scope>NUCLEOTIDE SEQUENCE</scope>
    <source>
        <strain evidence="1">Expedition CK06-06</strain>
    </source>
</reference>
<dbReference type="EMBL" id="BARW01014208">
    <property type="protein sequence ID" value="GAI73886.1"/>
    <property type="molecule type" value="Genomic_DNA"/>
</dbReference>
<accession>X1S3Z4</accession>
<evidence type="ECO:0000313" key="1">
    <source>
        <dbReference type="EMBL" id="GAI73886.1"/>
    </source>
</evidence>
<protein>
    <submittedName>
        <fullName evidence="1">Uncharacterized protein</fullName>
    </submittedName>
</protein>
<organism evidence="1">
    <name type="scientific">marine sediment metagenome</name>
    <dbReference type="NCBI Taxonomy" id="412755"/>
    <lineage>
        <taxon>unclassified sequences</taxon>
        <taxon>metagenomes</taxon>
        <taxon>ecological metagenomes</taxon>
    </lineage>
</organism>
<gene>
    <name evidence="1" type="ORF">S12H4_25384</name>
</gene>